<dbReference type="EMBL" id="GBRH01223026">
    <property type="protein sequence ID" value="JAD74869.1"/>
    <property type="molecule type" value="Transcribed_RNA"/>
</dbReference>
<dbReference type="AlphaFoldDB" id="A0A0A9CEW4"/>
<organism evidence="2">
    <name type="scientific">Arundo donax</name>
    <name type="common">Giant reed</name>
    <name type="synonym">Donax arundinaceus</name>
    <dbReference type="NCBI Taxonomy" id="35708"/>
    <lineage>
        <taxon>Eukaryota</taxon>
        <taxon>Viridiplantae</taxon>
        <taxon>Streptophyta</taxon>
        <taxon>Embryophyta</taxon>
        <taxon>Tracheophyta</taxon>
        <taxon>Spermatophyta</taxon>
        <taxon>Magnoliopsida</taxon>
        <taxon>Liliopsida</taxon>
        <taxon>Poales</taxon>
        <taxon>Poaceae</taxon>
        <taxon>PACMAD clade</taxon>
        <taxon>Arundinoideae</taxon>
        <taxon>Arundineae</taxon>
        <taxon>Arundo</taxon>
    </lineage>
</organism>
<reference evidence="2" key="1">
    <citation type="submission" date="2014-09" db="EMBL/GenBank/DDBJ databases">
        <authorList>
            <person name="Magalhaes I.L.F."/>
            <person name="Oliveira U."/>
            <person name="Santos F.R."/>
            <person name="Vidigal T.H.D.A."/>
            <person name="Brescovit A.D."/>
            <person name="Santos A.J."/>
        </authorList>
    </citation>
    <scope>NUCLEOTIDE SEQUENCE</scope>
    <source>
        <tissue evidence="2">Shoot tissue taken approximately 20 cm above the soil surface</tissue>
    </source>
</reference>
<feature type="region of interest" description="Disordered" evidence="1">
    <location>
        <begin position="22"/>
        <end position="50"/>
    </location>
</feature>
<feature type="compositionally biased region" description="Gly residues" evidence="1">
    <location>
        <begin position="29"/>
        <end position="42"/>
    </location>
</feature>
<sequence>MYTDSPSCRFVPPLPSVRYCTGAPCSTDGPGGRRGRSPGGEGSVLEPQWR</sequence>
<evidence type="ECO:0000256" key="1">
    <source>
        <dbReference type="SAM" id="MobiDB-lite"/>
    </source>
</evidence>
<reference evidence="2" key="2">
    <citation type="journal article" date="2015" name="Data Brief">
        <title>Shoot transcriptome of the giant reed, Arundo donax.</title>
        <authorList>
            <person name="Barrero R.A."/>
            <person name="Guerrero F.D."/>
            <person name="Moolhuijzen P."/>
            <person name="Goolsby J.A."/>
            <person name="Tidwell J."/>
            <person name="Bellgard S.E."/>
            <person name="Bellgard M.I."/>
        </authorList>
    </citation>
    <scope>NUCLEOTIDE SEQUENCE</scope>
    <source>
        <tissue evidence="2">Shoot tissue taken approximately 20 cm above the soil surface</tissue>
    </source>
</reference>
<proteinExistence type="predicted"/>
<protein>
    <submittedName>
        <fullName evidence="2">Uncharacterized protein</fullName>
    </submittedName>
</protein>
<name>A0A0A9CEW4_ARUDO</name>
<accession>A0A0A9CEW4</accession>
<evidence type="ECO:0000313" key="2">
    <source>
        <dbReference type="EMBL" id="JAD74869.1"/>
    </source>
</evidence>